<evidence type="ECO:0000313" key="2">
    <source>
        <dbReference type="EMBL" id="KAH3804897.1"/>
    </source>
</evidence>
<proteinExistence type="predicted"/>
<protein>
    <recommendedName>
        <fullName evidence="4">TNF family profile domain-containing protein</fullName>
    </recommendedName>
</protein>
<evidence type="ECO:0000313" key="3">
    <source>
        <dbReference type="Proteomes" id="UP000828390"/>
    </source>
</evidence>
<dbReference type="Gene3D" id="2.60.120.40">
    <property type="match status" value="1"/>
</dbReference>
<feature type="transmembrane region" description="Helical" evidence="1">
    <location>
        <begin position="7"/>
        <end position="30"/>
    </location>
</feature>
<comment type="caution">
    <text evidence="2">The sequence shown here is derived from an EMBL/GenBank/DDBJ whole genome shotgun (WGS) entry which is preliminary data.</text>
</comment>
<name>A0A9D4FUS0_DREPO</name>
<evidence type="ECO:0000256" key="1">
    <source>
        <dbReference type="SAM" id="Phobius"/>
    </source>
</evidence>
<keyword evidence="3" id="KW-1185">Reference proteome</keyword>
<dbReference type="EMBL" id="JAIWYP010000006">
    <property type="protein sequence ID" value="KAH3804897.1"/>
    <property type="molecule type" value="Genomic_DNA"/>
</dbReference>
<dbReference type="SUPFAM" id="SSF49842">
    <property type="entry name" value="TNF-like"/>
    <property type="match status" value="1"/>
</dbReference>
<reference evidence="2" key="2">
    <citation type="submission" date="2020-11" db="EMBL/GenBank/DDBJ databases">
        <authorList>
            <person name="McCartney M.A."/>
            <person name="Auch B."/>
            <person name="Kono T."/>
            <person name="Mallez S."/>
            <person name="Becker A."/>
            <person name="Gohl D.M."/>
            <person name="Silverstein K.A.T."/>
            <person name="Koren S."/>
            <person name="Bechman K.B."/>
            <person name="Herman A."/>
            <person name="Abrahante J.E."/>
            <person name="Garbe J."/>
        </authorList>
    </citation>
    <scope>NUCLEOTIDE SEQUENCE</scope>
    <source>
        <strain evidence="2">Duluth1</strain>
        <tissue evidence="2">Whole animal</tissue>
    </source>
</reference>
<organism evidence="2 3">
    <name type="scientific">Dreissena polymorpha</name>
    <name type="common">Zebra mussel</name>
    <name type="synonym">Mytilus polymorpha</name>
    <dbReference type="NCBI Taxonomy" id="45954"/>
    <lineage>
        <taxon>Eukaryota</taxon>
        <taxon>Metazoa</taxon>
        <taxon>Spiralia</taxon>
        <taxon>Lophotrochozoa</taxon>
        <taxon>Mollusca</taxon>
        <taxon>Bivalvia</taxon>
        <taxon>Autobranchia</taxon>
        <taxon>Heteroconchia</taxon>
        <taxon>Euheterodonta</taxon>
        <taxon>Imparidentia</taxon>
        <taxon>Neoheterodontei</taxon>
        <taxon>Myida</taxon>
        <taxon>Dreissenoidea</taxon>
        <taxon>Dreissenidae</taxon>
        <taxon>Dreissena</taxon>
    </lineage>
</organism>
<reference evidence="2" key="1">
    <citation type="journal article" date="2019" name="bioRxiv">
        <title>The Genome of the Zebra Mussel, Dreissena polymorpha: A Resource for Invasive Species Research.</title>
        <authorList>
            <person name="McCartney M.A."/>
            <person name="Auch B."/>
            <person name="Kono T."/>
            <person name="Mallez S."/>
            <person name="Zhang Y."/>
            <person name="Obille A."/>
            <person name="Becker A."/>
            <person name="Abrahante J.E."/>
            <person name="Garbe J."/>
            <person name="Badalamenti J.P."/>
            <person name="Herman A."/>
            <person name="Mangelson H."/>
            <person name="Liachko I."/>
            <person name="Sullivan S."/>
            <person name="Sone E.D."/>
            <person name="Koren S."/>
            <person name="Silverstein K.A.T."/>
            <person name="Beckman K.B."/>
            <person name="Gohl D.M."/>
        </authorList>
    </citation>
    <scope>NUCLEOTIDE SEQUENCE</scope>
    <source>
        <strain evidence="2">Duluth1</strain>
        <tissue evidence="2">Whole animal</tissue>
    </source>
</reference>
<accession>A0A9D4FUS0</accession>
<dbReference type="AlphaFoldDB" id="A0A9D4FUS0"/>
<dbReference type="Proteomes" id="UP000828390">
    <property type="component" value="Unassembled WGS sequence"/>
</dbReference>
<dbReference type="InterPro" id="IPR008983">
    <property type="entry name" value="Tumour_necrosis_fac-like_dom"/>
</dbReference>
<sequence>MKIICKTAIHCLITVTVVKSVVLLVITIIWTRIRSANNEPKTFNLCKTCNAVEGRQKLFVLLHRRQVQTKDIFYERIRYMVTGAVYQMCDSHVHHTRYVQAVGITGSKPVGGLYQLFWNENGKTVTQPSIQHITHLQDEGEIFIRHAGLYTVSSRIAIKTNDTTFDGIFSHFYYVLSHKYGTRRMLGERRTTLDGRYQTFSTFRSVYDLDLHDRLSIVINKPEHIDKQSNDNMFSVYFAG</sequence>
<keyword evidence="1" id="KW-0812">Transmembrane</keyword>
<keyword evidence="1" id="KW-1133">Transmembrane helix</keyword>
<keyword evidence="1" id="KW-0472">Membrane</keyword>
<evidence type="ECO:0008006" key="4">
    <source>
        <dbReference type="Google" id="ProtNLM"/>
    </source>
</evidence>
<gene>
    <name evidence="2" type="ORF">DPMN_133189</name>
</gene>